<dbReference type="InterPro" id="IPR023574">
    <property type="entry name" value="Ribosomal_uL4_dom_sf"/>
</dbReference>
<keyword evidence="2 5" id="KW-0689">Ribosomal protein</keyword>
<dbReference type="PANTHER" id="PTHR10746:SF6">
    <property type="entry name" value="LARGE RIBOSOMAL SUBUNIT PROTEIN UL4M"/>
    <property type="match status" value="1"/>
</dbReference>
<comment type="similarity">
    <text evidence="1 5">Belongs to the universal ribosomal protein uL4 family.</text>
</comment>
<dbReference type="GO" id="GO:0006412">
    <property type="term" value="P:translation"/>
    <property type="evidence" value="ECO:0007669"/>
    <property type="project" value="UniProtKB-UniRule"/>
</dbReference>
<evidence type="ECO:0000256" key="2">
    <source>
        <dbReference type="ARBA" id="ARBA00022980"/>
    </source>
</evidence>
<comment type="function">
    <text evidence="5">Forms part of the polypeptide exit tunnel.</text>
</comment>
<sequence length="212" mass="23140">MDLTITTLEGKDAGKVKLSEEIFGLDPREDILQRVVRWQLARRQQGTHQTKTRGEISRTGAKMYKQKGTGRARHHSARAPQFRGGGKAHGPVVRSHDHDLPKKVRALGLRHALSAKAKSSDLIIIDDLAASEAKTKLLTAQFAKLGLDNALLIGGTELDANFKNAASNIPNIDVLPVQGINVYDILRRGKLVLSKAAIEALEVRFKGSVSND</sequence>
<keyword evidence="5" id="KW-0699">rRNA-binding</keyword>
<evidence type="ECO:0000256" key="3">
    <source>
        <dbReference type="ARBA" id="ARBA00023274"/>
    </source>
</evidence>
<name>A0A916S4I0_9HYPH</name>
<dbReference type="Gene3D" id="3.40.1370.10">
    <property type="match status" value="1"/>
</dbReference>
<dbReference type="Proteomes" id="UP000646478">
    <property type="component" value="Unassembled WGS sequence"/>
</dbReference>
<dbReference type="NCBIfam" id="TIGR03953">
    <property type="entry name" value="rplD_bact"/>
    <property type="match status" value="1"/>
</dbReference>
<dbReference type="SUPFAM" id="SSF52166">
    <property type="entry name" value="Ribosomal protein L4"/>
    <property type="match status" value="1"/>
</dbReference>
<evidence type="ECO:0000256" key="5">
    <source>
        <dbReference type="HAMAP-Rule" id="MF_01328"/>
    </source>
</evidence>
<evidence type="ECO:0000256" key="1">
    <source>
        <dbReference type="ARBA" id="ARBA00010528"/>
    </source>
</evidence>
<comment type="function">
    <text evidence="5">One of the primary rRNA binding proteins, this protein initially binds near the 5'-end of the 23S rRNA. It is important during the early stages of 50S assembly. It makes multiple contacts with different domains of the 23S rRNA in the assembled 50S subunit and ribosome.</text>
</comment>
<protein>
    <recommendedName>
        <fullName evidence="4 5">Large ribosomal subunit protein uL4</fullName>
    </recommendedName>
</protein>
<evidence type="ECO:0000256" key="6">
    <source>
        <dbReference type="SAM" id="MobiDB-lite"/>
    </source>
</evidence>
<dbReference type="PANTHER" id="PTHR10746">
    <property type="entry name" value="50S RIBOSOMAL PROTEIN L4"/>
    <property type="match status" value="1"/>
</dbReference>
<dbReference type="AlphaFoldDB" id="A0A916S4I0"/>
<feature type="region of interest" description="Disordered" evidence="6">
    <location>
        <begin position="62"/>
        <end position="97"/>
    </location>
</feature>
<comment type="subunit">
    <text evidence="5">Part of the 50S ribosomal subunit.</text>
</comment>
<keyword evidence="3 5" id="KW-0687">Ribonucleoprotein</keyword>
<keyword evidence="8" id="KW-1185">Reference proteome</keyword>
<proteinExistence type="inferred from homology"/>
<feature type="compositionally biased region" description="Basic residues" evidence="6">
    <location>
        <begin position="64"/>
        <end position="77"/>
    </location>
</feature>
<dbReference type="RefSeq" id="WP_188821175.1">
    <property type="nucleotide sequence ID" value="NZ_BMHH01000002.1"/>
</dbReference>
<dbReference type="InterPro" id="IPR002136">
    <property type="entry name" value="Ribosomal_uL4"/>
</dbReference>
<dbReference type="GO" id="GO:0019843">
    <property type="term" value="F:rRNA binding"/>
    <property type="evidence" value="ECO:0007669"/>
    <property type="project" value="UniProtKB-UniRule"/>
</dbReference>
<dbReference type="GO" id="GO:0005840">
    <property type="term" value="C:ribosome"/>
    <property type="evidence" value="ECO:0007669"/>
    <property type="project" value="UniProtKB-KW"/>
</dbReference>
<accession>A0A916S4I0</accession>
<organism evidence="7 8">
    <name type="scientific">Brucella endophytica</name>
    <dbReference type="NCBI Taxonomy" id="1963359"/>
    <lineage>
        <taxon>Bacteria</taxon>
        <taxon>Pseudomonadati</taxon>
        <taxon>Pseudomonadota</taxon>
        <taxon>Alphaproteobacteria</taxon>
        <taxon>Hyphomicrobiales</taxon>
        <taxon>Brucellaceae</taxon>
        <taxon>Brucella/Ochrobactrum group</taxon>
        <taxon>Brucella</taxon>
    </lineage>
</organism>
<keyword evidence="5" id="KW-0694">RNA-binding</keyword>
<reference evidence="7" key="1">
    <citation type="journal article" date="2014" name="Int. J. Syst. Evol. Microbiol.">
        <title>Complete genome sequence of Corynebacterium casei LMG S-19264T (=DSM 44701T), isolated from a smear-ripened cheese.</title>
        <authorList>
            <consortium name="US DOE Joint Genome Institute (JGI-PGF)"/>
            <person name="Walter F."/>
            <person name="Albersmeier A."/>
            <person name="Kalinowski J."/>
            <person name="Ruckert C."/>
        </authorList>
    </citation>
    <scope>NUCLEOTIDE SEQUENCE</scope>
    <source>
        <strain evidence="7">CGMCC 1.15082</strain>
    </source>
</reference>
<reference evidence="7" key="2">
    <citation type="submission" date="2020-09" db="EMBL/GenBank/DDBJ databases">
        <authorList>
            <person name="Sun Q."/>
            <person name="Zhou Y."/>
        </authorList>
    </citation>
    <scope>NUCLEOTIDE SEQUENCE</scope>
    <source>
        <strain evidence="7">CGMCC 1.15082</strain>
    </source>
</reference>
<dbReference type="InterPro" id="IPR013005">
    <property type="entry name" value="Ribosomal_uL4-like"/>
</dbReference>
<evidence type="ECO:0000313" key="7">
    <source>
        <dbReference type="EMBL" id="GGA80673.1"/>
    </source>
</evidence>
<comment type="caution">
    <text evidence="7">The sequence shown here is derived from an EMBL/GenBank/DDBJ whole genome shotgun (WGS) entry which is preliminary data.</text>
</comment>
<evidence type="ECO:0000256" key="4">
    <source>
        <dbReference type="ARBA" id="ARBA00035244"/>
    </source>
</evidence>
<gene>
    <name evidence="5 7" type="primary">rplD</name>
    <name evidence="7" type="ORF">GCM10011491_04940</name>
</gene>
<dbReference type="GO" id="GO:0003735">
    <property type="term" value="F:structural constituent of ribosome"/>
    <property type="evidence" value="ECO:0007669"/>
    <property type="project" value="InterPro"/>
</dbReference>
<dbReference type="Pfam" id="PF00573">
    <property type="entry name" value="Ribosomal_L4"/>
    <property type="match status" value="1"/>
</dbReference>
<dbReference type="EMBL" id="BMHH01000002">
    <property type="protein sequence ID" value="GGA80673.1"/>
    <property type="molecule type" value="Genomic_DNA"/>
</dbReference>
<evidence type="ECO:0000313" key="8">
    <source>
        <dbReference type="Proteomes" id="UP000646478"/>
    </source>
</evidence>
<dbReference type="HAMAP" id="MF_01328_B">
    <property type="entry name" value="Ribosomal_uL4_B"/>
    <property type="match status" value="1"/>
</dbReference>
<dbReference type="GO" id="GO:1990904">
    <property type="term" value="C:ribonucleoprotein complex"/>
    <property type="evidence" value="ECO:0007669"/>
    <property type="project" value="UniProtKB-KW"/>
</dbReference>